<organism evidence="6 7">
    <name type="scientific">Salvia divinorum</name>
    <name type="common">Maria pastora</name>
    <name type="synonym">Diviner's sage</name>
    <dbReference type="NCBI Taxonomy" id="28513"/>
    <lineage>
        <taxon>Eukaryota</taxon>
        <taxon>Viridiplantae</taxon>
        <taxon>Streptophyta</taxon>
        <taxon>Embryophyta</taxon>
        <taxon>Tracheophyta</taxon>
        <taxon>Spermatophyta</taxon>
        <taxon>Magnoliopsida</taxon>
        <taxon>eudicotyledons</taxon>
        <taxon>Gunneridae</taxon>
        <taxon>Pentapetalae</taxon>
        <taxon>asterids</taxon>
        <taxon>lamiids</taxon>
        <taxon>Lamiales</taxon>
        <taxon>Lamiaceae</taxon>
        <taxon>Nepetoideae</taxon>
        <taxon>Mentheae</taxon>
        <taxon>Salviinae</taxon>
        <taxon>Salvia</taxon>
        <taxon>Salvia subgen. Calosphace</taxon>
    </lineage>
</organism>
<evidence type="ECO:0000256" key="3">
    <source>
        <dbReference type="ARBA" id="ARBA00022900"/>
    </source>
</evidence>
<dbReference type="SUPFAM" id="SSF56574">
    <property type="entry name" value="Serpins"/>
    <property type="match status" value="1"/>
</dbReference>
<comment type="similarity">
    <text evidence="1 4">Belongs to the serpin family.</text>
</comment>
<keyword evidence="2" id="KW-0646">Protease inhibitor</keyword>
<dbReference type="AlphaFoldDB" id="A0ABD1FN95"/>
<evidence type="ECO:0000256" key="4">
    <source>
        <dbReference type="RuleBase" id="RU000411"/>
    </source>
</evidence>
<dbReference type="InterPro" id="IPR042178">
    <property type="entry name" value="Serpin_sf_1"/>
</dbReference>
<dbReference type="PANTHER" id="PTHR11461">
    <property type="entry name" value="SERINE PROTEASE INHIBITOR, SERPIN"/>
    <property type="match status" value="1"/>
</dbReference>
<accession>A0ABD1FN95</accession>
<evidence type="ECO:0000259" key="5">
    <source>
        <dbReference type="SMART" id="SM00093"/>
    </source>
</evidence>
<evidence type="ECO:0000313" key="7">
    <source>
        <dbReference type="Proteomes" id="UP001567538"/>
    </source>
</evidence>
<evidence type="ECO:0000313" key="6">
    <source>
        <dbReference type="EMBL" id="KAL1533322.1"/>
    </source>
</evidence>
<dbReference type="CDD" id="cd02043">
    <property type="entry name" value="serpinP_plants"/>
    <property type="match status" value="1"/>
</dbReference>
<dbReference type="PROSITE" id="PS00284">
    <property type="entry name" value="SERPIN"/>
    <property type="match status" value="1"/>
</dbReference>
<dbReference type="FunFam" id="3.30.497.10:FF:000012">
    <property type="entry name" value="Predicted protein"/>
    <property type="match status" value="1"/>
</dbReference>
<evidence type="ECO:0000256" key="1">
    <source>
        <dbReference type="ARBA" id="ARBA00009500"/>
    </source>
</evidence>
<sequence length="389" mass="42621">MDLEQSILNQTDVSVLLAKRVISAHAKDANLVFSPLSIHVVLGLIAAGSDGPTRVQLLGFLKTKSTEELNLLSSQLVTLVLADGSPLGGPLLSFANGVWVDRSLSFNTAFKDIVDNSYRAASDHVDFQNQAVEVTKQVNAWADKETNGQIKEVLPSGSIDASTRLILANAVYFKGSWNEKFDASETKDHEFFLLNGSSVKAPFMTSKNKQYVRAFDGFKVLGLPYKQGEDKRKFSMYIFLPEAKDGLPALIEKFTSQSGFIEQHLPHQQVKVGDFWIPKFKIAFDFEASEVLKGMGLVLPFTGGGLTEMVDSSTGQNLYVSNIFHKSLIEVNEEGTEAAAATAAVVRLRALLIDDKQDFVADHPFLFVLRENMTGVVLFIGQVLNPLAG</sequence>
<keyword evidence="3" id="KW-0722">Serine protease inhibitor</keyword>
<reference evidence="6 7" key="1">
    <citation type="submission" date="2024-06" db="EMBL/GenBank/DDBJ databases">
        <title>A chromosome level genome sequence of Diviner's sage (Salvia divinorum).</title>
        <authorList>
            <person name="Ford S.A."/>
            <person name="Ro D.-K."/>
            <person name="Ness R.W."/>
            <person name="Phillips M.A."/>
        </authorList>
    </citation>
    <scope>NUCLEOTIDE SEQUENCE [LARGE SCALE GENOMIC DNA]</scope>
    <source>
        <strain evidence="6">SAF-2024a</strain>
        <tissue evidence="6">Leaf</tissue>
    </source>
</reference>
<dbReference type="PANTHER" id="PTHR11461:SF211">
    <property type="entry name" value="GH10112P-RELATED"/>
    <property type="match status" value="1"/>
</dbReference>
<dbReference type="InterPro" id="IPR023796">
    <property type="entry name" value="Serpin_dom"/>
</dbReference>
<dbReference type="InterPro" id="IPR036186">
    <property type="entry name" value="Serpin_sf"/>
</dbReference>
<dbReference type="InterPro" id="IPR023795">
    <property type="entry name" value="Serpin_CS"/>
</dbReference>
<dbReference type="InterPro" id="IPR042185">
    <property type="entry name" value="Serpin_sf_2"/>
</dbReference>
<gene>
    <name evidence="6" type="ORF">AAHA92_33220</name>
</gene>
<dbReference type="SMART" id="SM00093">
    <property type="entry name" value="SERPIN"/>
    <property type="match status" value="1"/>
</dbReference>
<name>A0ABD1FN95_SALDI</name>
<comment type="caution">
    <text evidence="6">The sequence shown here is derived from an EMBL/GenBank/DDBJ whole genome shotgun (WGS) entry which is preliminary data.</text>
</comment>
<keyword evidence="7" id="KW-1185">Reference proteome</keyword>
<dbReference type="Gene3D" id="3.30.497.10">
    <property type="entry name" value="Antithrombin, subunit I, domain 2"/>
    <property type="match status" value="1"/>
</dbReference>
<dbReference type="Pfam" id="PF00079">
    <property type="entry name" value="Serpin"/>
    <property type="match status" value="1"/>
</dbReference>
<evidence type="ECO:0000256" key="2">
    <source>
        <dbReference type="ARBA" id="ARBA00022690"/>
    </source>
</evidence>
<protein>
    <submittedName>
        <fullName evidence="6">NADH:ubiquinone reductase (H(+)-translocating)</fullName>
    </submittedName>
</protein>
<dbReference type="Proteomes" id="UP001567538">
    <property type="component" value="Unassembled WGS sequence"/>
</dbReference>
<dbReference type="Gene3D" id="2.30.39.10">
    <property type="entry name" value="Alpha-1-antitrypsin, domain 1"/>
    <property type="match status" value="1"/>
</dbReference>
<feature type="domain" description="Serpin" evidence="5">
    <location>
        <begin position="15"/>
        <end position="386"/>
    </location>
</feature>
<dbReference type="GO" id="GO:0004867">
    <property type="term" value="F:serine-type endopeptidase inhibitor activity"/>
    <property type="evidence" value="ECO:0007669"/>
    <property type="project" value="UniProtKB-KW"/>
</dbReference>
<dbReference type="InterPro" id="IPR000215">
    <property type="entry name" value="Serpin_fam"/>
</dbReference>
<dbReference type="EMBL" id="JBEAFC010000014">
    <property type="protein sequence ID" value="KAL1533322.1"/>
    <property type="molecule type" value="Genomic_DNA"/>
</dbReference>
<proteinExistence type="inferred from homology"/>